<reference evidence="1 2" key="1">
    <citation type="submission" date="2018-09" db="EMBL/GenBank/DDBJ databases">
        <title>Murine metabolic-syndrome-specific gut microbial biobank.</title>
        <authorList>
            <person name="Liu C."/>
        </authorList>
    </citation>
    <scope>NUCLEOTIDE SEQUENCE [LARGE SCALE GENOMIC DNA]</scope>
    <source>
        <strain evidence="1 2">0.1xD8-82</strain>
    </source>
</reference>
<organism evidence="1 2">
    <name type="scientific">Parablautia intestinalis</name>
    <dbReference type="NCBI Taxonomy" id="2320100"/>
    <lineage>
        <taxon>Bacteria</taxon>
        <taxon>Bacillati</taxon>
        <taxon>Bacillota</taxon>
        <taxon>Clostridia</taxon>
        <taxon>Lachnospirales</taxon>
        <taxon>Lachnospiraceae</taxon>
        <taxon>Parablautia</taxon>
    </lineage>
</organism>
<name>A0A3A9AML8_9FIRM</name>
<dbReference type="EMBL" id="RAYQ01000004">
    <property type="protein sequence ID" value="RKI92820.1"/>
    <property type="molecule type" value="Genomic_DNA"/>
</dbReference>
<keyword evidence="2" id="KW-1185">Reference proteome</keyword>
<protein>
    <submittedName>
        <fullName evidence="1">Uncharacterized protein</fullName>
    </submittedName>
</protein>
<accession>A0A3A9AML8</accession>
<dbReference type="AlphaFoldDB" id="A0A3A9AML8"/>
<dbReference type="Pfam" id="PF20217">
    <property type="entry name" value="DUF6577"/>
    <property type="match status" value="1"/>
</dbReference>
<gene>
    <name evidence="1" type="ORF">D7V94_05745</name>
</gene>
<sequence>MISEAPLRTVVPHVILLEKMLVDLSSDKMISTTYSKAEFPDAIEQAQSQYLIDEVRMLRYTRRRNRGEVLKSILKAARQIMLLHEKAVS</sequence>
<evidence type="ECO:0000313" key="1">
    <source>
        <dbReference type="EMBL" id="RKI92820.1"/>
    </source>
</evidence>
<evidence type="ECO:0000313" key="2">
    <source>
        <dbReference type="Proteomes" id="UP000280696"/>
    </source>
</evidence>
<dbReference type="InterPro" id="IPR046484">
    <property type="entry name" value="DUF6577"/>
</dbReference>
<dbReference type="Proteomes" id="UP000280696">
    <property type="component" value="Unassembled WGS sequence"/>
</dbReference>
<proteinExistence type="predicted"/>
<comment type="caution">
    <text evidence="1">The sequence shown here is derived from an EMBL/GenBank/DDBJ whole genome shotgun (WGS) entry which is preliminary data.</text>
</comment>